<dbReference type="Proteomes" id="UP000064921">
    <property type="component" value="Chromosome"/>
</dbReference>
<proteinExistence type="predicted"/>
<evidence type="ECO:0008006" key="3">
    <source>
        <dbReference type="Google" id="ProtNLM"/>
    </source>
</evidence>
<dbReference type="AlphaFoldDB" id="A0A0U3E2I3"/>
<dbReference type="eggNOG" id="ENOG502ZAG3">
    <property type="taxonomic scope" value="Bacteria"/>
</dbReference>
<keyword evidence="2" id="KW-1185">Reference proteome</keyword>
<reference evidence="1 2" key="1">
    <citation type="submission" date="2015-10" db="EMBL/GenBank/DDBJ databases">
        <title>The world's first case of liver abscess caused by Pannonibacter phragmitetus.</title>
        <authorList>
            <person name="Ming D."/>
            <person name="Wang M."/>
            <person name="Zhou Y."/>
            <person name="Jiang T."/>
            <person name="Hu S."/>
        </authorList>
    </citation>
    <scope>NUCLEOTIDE SEQUENCE [LARGE SCALE GENOMIC DNA]</scope>
    <source>
        <strain evidence="1 2">31801</strain>
    </source>
</reference>
<dbReference type="EMBL" id="CP013068">
    <property type="protein sequence ID" value="ALV25777.1"/>
    <property type="molecule type" value="Genomic_DNA"/>
</dbReference>
<dbReference type="STRING" id="121719.APZ00_00695"/>
<sequence>MEGSQMRAALNDHLAEVPEPMAARLVRPMRQDDLPVIAGLFGRVFRPSGVRDAAALEAYLGELLFGSPSYSEASGSLVHDHPCSGIKAAVLAIPMAFSVEGRPVTARLLCSFMSEGREGQSGAARIARCLRASTQDLLLSDSASPLSASHWIAGGGQVLTTQSLAWRRVMRPASAARLIAGQSLPRLRPLLALLPCGAVDALARRLKPALIPEERTGLGVEETDAAGFLQAARPLLARFPVHPLWPDEEFAWLTGLAARNLALGTLRFALAKDGKGSFAALAWYSDGRRATVLHLLTEEGRELDAAAAMLAAFEAEGLTMAEGMAKPSLMRALLSQRWITFSPRGLFCIGSRFAGVNDAARRGDLYAGGFASESWSRLLTDL</sequence>
<protein>
    <recommendedName>
        <fullName evidence="3">GNAT family N-acetyltransferase</fullName>
    </recommendedName>
</protein>
<evidence type="ECO:0000313" key="1">
    <source>
        <dbReference type="EMBL" id="ALV25777.1"/>
    </source>
</evidence>
<dbReference type="KEGG" id="pphr:APZ00_00695"/>
<name>A0A0U3E2I3_9HYPH</name>
<gene>
    <name evidence="1" type="ORF">APZ00_00695</name>
</gene>
<accession>A0A0U3E2I3</accession>
<organism evidence="1 2">
    <name type="scientific">Pannonibacter phragmitetus</name>
    <dbReference type="NCBI Taxonomy" id="121719"/>
    <lineage>
        <taxon>Bacteria</taxon>
        <taxon>Pseudomonadati</taxon>
        <taxon>Pseudomonadota</taxon>
        <taxon>Alphaproteobacteria</taxon>
        <taxon>Hyphomicrobiales</taxon>
        <taxon>Stappiaceae</taxon>
        <taxon>Pannonibacter</taxon>
    </lineage>
</organism>
<evidence type="ECO:0000313" key="2">
    <source>
        <dbReference type="Proteomes" id="UP000064921"/>
    </source>
</evidence>